<evidence type="ECO:0000313" key="1">
    <source>
        <dbReference type="EMBL" id="EPR10219.1"/>
    </source>
</evidence>
<accession>U4QZ37</accession>
<protein>
    <submittedName>
        <fullName evidence="1">Uncharacterized protein</fullName>
    </submittedName>
</protein>
<dbReference type="Proteomes" id="UP000016860">
    <property type="component" value="Unassembled WGS sequence"/>
</dbReference>
<proteinExistence type="predicted"/>
<dbReference type="EMBL" id="ATAY01000070">
    <property type="protein sequence ID" value="EPR10219.1"/>
    <property type="molecule type" value="Genomic_DNA"/>
</dbReference>
<dbReference type="PATRIC" id="fig|1330534.3.peg.2863"/>
<organism evidence="1 2">
    <name type="scientific">Ruminiclostridium papyrosolvens C7</name>
    <dbReference type="NCBI Taxonomy" id="1330534"/>
    <lineage>
        <taxon>Bacteria</taxon>
        <taxon>Bacillati</taxon>
        <taxon>Bacillota</taxon>
        <taxon>Clostridia</taxon>
        <taxon>Eubacteriales</taxon>
        <taxon>Oscillospiraceae</taxon>
        <taxon>Ruminiclostridium</taxon>
    </lineage>
</organism>
<gene>
    <name evidence="1" type="ORF">L323_14435</name>
</gene>
<comment type="caution">
    <text evidence="1">The sequence shown here is derived from an EMBL/GenBank/DDBJ whole genome shotgun (WGS) entry which is preliminary data.</text>
</comment>
<reference evidence="1 2" key="1">
    <citation type="journal article" date="2013" name="Genome Announc.">
        <title>Draft Genome Sequence of the Cellulolytic Bacterium Clostridium papyrosolvens C7 (ATCC 700395).</title>
        <authorList>
            <person name="Zepeda V."/>
            <person name="Dassa B."/>
            <person name="Borovok I."/>
            <person name="Lamed R."/>
            <person name="Bayer E.A."/>
            <person name="Cate J.H."/>
        </authorList>
    </citation>
    <scope>NUCLEOTIDE SEQUENCE [LARGE SCALE GENOMIC DNA]</scope>
    <source>
        <strain evidence="1 2">C7</strain>
    </source>
</reference>
<sequence length="52" mass="6151">MNKYNFEPSTLIHKNTNTKYDFTPSKESKETNKKTDNTIKNVNKILRFNKEG</sequence>
<dbReference type="AlphaFoldDB" id="U4QZ37"/>
<name>U4QZ37_9FIRM</name>
<evidence type="ECO:0000313" key="2">
    <source>
        <dbReference type="Proteomes" id="UP000016860"/>
    </source>
</evidence>
<dbReference type="STRING" id="1330534.L323_14435"/>
<dbReference type="RefSeq" id="WP_020816343.1">
    <property type="nucleotide sequence ID" value="NZ_ATAY01000070.1"/>
</dbReference>